<evidence type="ECO:0000256" key="1">
    <source>
        <dbReference type="SAM" id="MobiDB-lite"/>
    </source>
</evidence>
<gene>
    <name evidence="2" type="ORF">CQW23_07884</name>
</gene>
<reference evidence="2 3" key="1">
    <citation type="journal article" date="2017" name="Genome Biol.">
        <title>New reference genome sequences of hot pepper reveal the massive evolution of plant disease-resistance genes by retroduplication.</title>
        <authorList>
            <person name="Kim S."/>
            <person name="Park J."/>
            <person name="Yeom S.I."/>
            <person name="Kim Y.M."/>
            <person name="Seo E."/>
            <person name="Kim K.T."/>
            <person name="Kim M.S."/>
            <person name="Lee J.M."/>
            <person name="Cheong K."/>
            <person name="Shin H.S."/>
            <person name="Kim S.B."/>
            <person name="Han K."/>
            <person name="Lee J."/>
            <person name="Park M."/>
            <person name="Lee H.A."/>
            <person name="Lee H.Y."/>
            <person name="Lee Y."/>
            <person name="Oh S."/>
            <person name="Lee J.H."/>
            <person name="Choi E."/>
            <person name="Choi E."/>
            <person name="Lee S.E."/>
            <person name="Jeon J."/>
            <person name="Kim H."/>
            <person name="Choi G."/>
            <person name="Song H."/>
            <person name="Lee J."/>
            <person name="Lee S.C."/>
            <person name="Kwon J.K."/>
            <person name="Lee H.Y."/>
            <person name="Koo N."/>
            <person name="Hong Y."/>
            <person name="Kim R.W."/>
            <person name="Kang W.H."/>
            <person name="Huh J.H."/>
            <person name="Kang B.C."/>
            <person name="Yang T.J."/>
            <person name="Lee Y.H."/>
            <person name="Bennetzen J.L."/>
            <person name="Choi D."/>
        </authorList>
    </citation>
    <scope>NUCLEOTIDE SEQUENCE [LARGE SCALE GENOMIC DNA]</scope>
    <source>
        <strain evidence="3">cv. PBC81</strain>
    </source>
</reference>
<feature type="region of interest" description="Disordered" evidence="1">
    <location>
        <begin position="57"/>
        <end position="103"/>
    </location>
</feature>
<feature type="compositionally biased region" description="Basic and acidic residues" evidence="1">
    <location>
        <begin position="58"/>
        <end position="72"/>
    </location>
</feature>
<dbReference type="OrthoDB" id="1298625at2759"/>
<comment type="caution">
    <text evidence="2">The sequence shown here is derived from an EMBL/GenBank/DDBJ whole genome shotgun (WGS) entry which is preliminary data.</text>
</comment>
<dbReference type="AlphaFoldDB" id="A0A2G2X7C8"/>
<organism evidence="2 3">
    <name type="scientific">Capsicum baccatum</name>
    <name type="common">Peruvian pepper</name>
    <dbReference type="NCBI Taxonomy" id="33114"/>
    <lineage>
        <taxon>Eukaryota</taxon>
        <taxon>Viridiplantae</taxon>
        <taxon>Streptophyta</taxon>
        <taxon>Embryophyta</taxon>
        <taxon>Tracheophyta</taxon>
        <taxon>Spermatophyta</taxon>
        <taxon>Magnoliopsida</taxon>
        <taxon>eudicotyledons</taxon>
        <taxon>Gunneridae</taxon>
        <taxon>Pentapetalae</taxon>
        <taxon>asterids</taxon>
        <taxon>lamiids</taxon>
        <taxon>Solanales</taxon>
        <taxon>Solanaceae</taxon>
        <taxon>Solanoideae</taxon>
        <taxon>Capsiceae</taxon>
        <taxon>Capsicum</taxon>
    </lineage>
</organism>
<sequence>MDHNESNNQLRATLHDVFGLENSDSLHCNEDSYGGYADGPDRYLDTDDEDVQNLIDEEMNRSHQSVQDKDLSVSDGEEDHYGEDNVEEKEDPKHDDSYTEEQYTTGPVEALQLLNLTINDKPSLKNTTRVDEFGSKVSTWSGPNGFPYFSSVFLGWFKYEKELEIQANERKQLVQPTIVFDWDIQIYGYYTRTIYDFFRVHVLRLPHCKIKRHVNFDAVDLRYILHRWMRDIVYPHLSKFFPGGYPTIMDEYLVYNGIKKWFDRNYDLVLDYPVRCRDLKNVLKTHFKTYMVWEDDMVVPNIPDSEFYTDATIVRNSREVRSRGRPQTNRNRSSHQCAFCRDARRWGYGYYDVYEKGKNSQGRSGSRRQGCRGSRGGGVCSSRGGRGDDANISNHPTVHEFF</sequence>
<evidence type="ECO:0000313" key="2">
    <source>
        <dbReference type="EMBL" id="PHT53422.1"/>
    </source>
</evidence>
<dbReference type="EMBL" id="MLFT02000003">
    <property type="protein sequence ID" value="PHT53422.1"/>
    <property type="molecule type" value="Genomic_DNA"/>
</dbReference>
<evidence type="ECO:0000313" key="3">
    <source>
        <dbReference type="Proteomes" id="UP000224567"/>
    </source>
</evidence>
<feature type="compositionally biased region" description="Acidic residues" evidence="1">
    <location>
        <begin position="75"/>
        <end position="89"/>
    </location>
</feature>
<keyword evidence="3" id="KW-1185">Reference proteome</keyword>
<accession>A0A2G2X7C8</accession>
<feature type="region of interest" description="Disordered" evidence="1">
    <location>
        <begin position="358"/>
        <end position="402"/>
    </location>
</feature>
<reference evidence="3" key="2">
    <citation type="journal article" date="2017" name="J. Anim. Genet.">
        <title>Multiple reference genome sequences of hot pepper reveal the massive evolution of plant disease resistance genes by retroduplication.</title>
        <authorList>
            <person name="Kim S."/>
            <person name="Park J."/>
            <person name="Yeom S.-I."/>
            <person name="Kim Y.-M."/>
            <person name="Seo E."/>
            <person name="Kim K.-T."/>
            <person name="Kim M.-S."/>
            <person name="Lee J.M."/>
            <person name="Cheong K."/>
            <person name="Shin H.-S."/>
            <person name="Kim S.-B."/>
            <person name="Han K."/>
            <person name="Lee J."/>
            <person name="Park M."/>
            <person name="Lee H.-A."/>
            <person name="Lee H.-Y."/>
            <person name="Lee Y."/>
            <person name="Oh S."/>
            <person name="Lee J.H."/>
            <person name="Choi E."/>
            <person name="Choi E."/>
            <person name="Lee S.E."/>
            <person name="Jeon J."/>
            <person name="Kim H."/>
            <person name="Choi G."/>
            <person name="Song H."/>
            <person name="Lee J."/>
            <person name="Lee S.-C."/>
            <person name="Kwon J.-K."/>
            <person name="Lee H.-Y."/>
            <person name="Koo N."/>
            <person name="Hong Y."/>
            <person name="Kim R.W."/>
            <person name="Kang W.-H."/>
            <person name="Huh J.H."/>
            <person name="Kang B.-C."/>
            <person name="Yang T.-J."/>
            <person name="Lee Y.-H."/>
            <person name="Bennetzen J.L."/>
            <person name="Choi D."/>
        </authorList>
    </citation>
    <scope>NUCLEOTIDE SEQUENCE [LARGE SCALE GENOMIC DNA]</scope>
    <source>
        <strain evidence="3">cv. PBC81</strain>
    </source>
</reference>
<protein>
    <submittedName>
        <fullName evidence="2">Uncharacterized protein</fullName>
    </submittedName>
</protein>
<dbReference type="Proteomes" id="UP000224567">
    <property type="component" value="Unassembled WGS sequence"/>
</dbReference>
<name>A0A2G2X7C8_CAPBA</name>
<proteinExistence type="predicted"/>